<organism evidence="1">
    <name type="scientific">hydrothermal vent metagenome</name>
    <dbReference type="NCBI Taxonomy" id="652676"/>
    <lineage>
        <taxon>unclassified sequences</taxon>
        <taxon>metagenomes</taxon>
        <taxon>ecological metagenomes</taxon>
    </lineage>
</organism>
<dbReference type="GO" id="GO:0006313">
    <property type="term" value="P:DNA transposition"/>
    <property type="evidence" value="ECO:0007669"/>
    <property type="project" value="InterPro"/>
</dbReference>
<dbReference type="SUPFAM" id="SSF48295">
    <property type="entry name" value="TrpR-like"/>
    <property type="match status" value="1"/>
</dbReference>
<sequence length="101" mass="11699">MRRKRRNHASSFKAKVALSALKGDKTQAELAEQFDIHPNQITEWRRQLIENADHIFGQGEKLTEDSEHKIKELHAKIGQLTMERDFLSDGLERIHGPERKG</sequence>
<dbReference type="InterPro" id="IPR036388">
    <property type="entry name" value="WH-like_DNA-bd_sf"/>
</dbReference>
<dbReference type="AlphaFoldDB" id="A0A3B1ATW5"/>
<reference evidence="1" key="1">
    <citation type="submission" date="2018-06" db="EMBL/GenBank/DDBJ databases">
        <authorList>
            <person name="Zhirakovskaya E."/>
        </authorList>
    </citation>
    <scope>NUCLEOTIDE SEQUENCE</scope>
</reference>
<evidence type="ECO:0000313" key="1">
    <source>
        <dbReference type="EMBL" id="VAX09419.1"/>
    </source>
</evidence>
<dbReference type="InterPro" id="IPR002514">
    <property type="entry name" value="Transposase_8"/>
</dbReference>
<dbReference type="Gene3D" id="1.10.10.10">
    <property type="entry name" value="Winged helix-like DNA-binding domain superfamily/Winged helix DNA-binding domain"/>
    <property type="match status" value="1"/>
</dbReference>
<dbReference type="GO" id="GO:0043565">
    <property type="term" value="F:sequence-specific DNA binding"/>
    <property type="evidence" value="ECO:0007669"/>
    <property type="project" value="InterPro"/>
</dbReference>
<protein>
    <submittedName>
        <fullName evidence="1">Mobile element protein</fullName>
    </submittedName>
</protein>
<dbReference type="GO" id="GO:0004803">
    <property type="term" value="F:transposase activity"/>
    <property type="evidence" value="ECO:0007669"/>
    <property type="project" value="InterPro"/>
</dbReference>
<dbReference type="InterPro" id="IPR010921">
    <property type="entry name" value="Trp_repressor/repl_initiator"/>
</dbReference>
<name>A0A3B1ATW5_9ZZZZ</name>
<gene>
    <name evidence="1" type="ORF">MNBD_GAMMA26-118</name>
</gene>
<accession>A0A3B1ATW5</accession>
<proteinExistence type="predicted"/>
<dbReference type="Pfam" id="PF01527">
    <property type="entry name" value="HTH_Tnp_1"/>
    <property type="match status" value="1"/>
</dbReference>
<dbReference type="EMBL" id="UOFX01000052">
    <property type="protein sequence ID" value="VAX09419.1"/>
    <property type="molecule type" value="Genomic_DNA"/>
</dbReference>